<evidence type="ECO:0000256" key="3">
    <source>
        <dbReference type="SAM" id="MobiDB-lite"/>
    </source>
</evidence>
<feature type="domain" description="C2" evidence="4">
    <location>
        <begin position="30"/>
        <end position="151"/>
    </location>
</feature>
<feature type="compositionally biased region" description="Gly residues" evidence="3">
    <location>
        <begin position="801"/>
        <end position="812"/>
    </location>
</feature>
<dbReference type="Pfam" id="PF00168">
    <property type="entry name" value="C2"/>
    <property type="match status" value="5"/>
</dbReference>
<feature type="domain" description="C2" evidence="4">
    <location>
        <begin position="477"/>
        <end position="597"/>
    </location>
</feature>
<organism evidence="5">
    <name type="scientific">Prunus dulcis</name>
    <name type="common">Almond</name>
    <name type="synonym">Amygdalus dulcis</name>
    <dbReference type="NCBI Taxonomy" id="3755"/>
    <lineage>
        <taxon>Eukaryota</taxon>
        <taxon>Viridiplantae</taxon>
        <taxon>Streptophyta</taxon>
        <taxon>Embryophyta</taxon>
        <taxon>Tracheophyta</taxon>
        <taxon>Spermatophyta</taxon>
        <taxon>Magnoliopsida</taxon>
        <taxon>eudicotyledons</taxon>
        <taxon>Gunneridae</taxon>
        <taxon>Pentapetalae</taxon>
        <taxon>rosids</taxon>
        <taxon>fabids</taxon>
        <taxon>Rosales</taxon>
        <taxon>Rosaceae</taxon>
        <taxon>Amygdaloideae</taxon>
        <taxon>Amygdaleae</taxon>
        <taxon>Prunus</taxon>
    </lineage>
</organism>
<dbReference type="PANTHER" id="PTHR46502">
    <property type="entry name" value="C2 DOMAIN-CONTAINING"/>
    <property type="match status" value="1"/>
</dbReference>
<feature type="compositionally biased region" description="Polar residues" evidence="3">
    <location>
        <begin position="814"/>
        <end position="825"/>
    </location>
</feature>
<evidence type="ECO:0000313" key="5">
    <source>
        <dbReference type="EMBL" id="BBG97501.1"/>
    </source>
</evidence>
<dbReference type="InterPro" id="IPR035892">
    <property type="entry name" value="C2_domain_sf"/>
</dbReference>
<dbReference type="PANTHER" id="PTHR46502:SF2">
    <property type="entry name" value="16 KDA PHLOEM PROTEIN 2"/>
    <property type="match status" value="1"/>
</dbReference>
<dbReference type="Gene3D" id="2.60.40.150">
    <property type="entry name" value="C2 domain"/>
    <property type="match status" value="5"/>
</dbReference>
<evidence type="ECO:0000256" key="1">
    <source>
        <dbReference type="ARBA" id="ARBA00022723"/>
    </source>
</evidence>
<reference evidence="5" key="1">
    <citation type="journal article" date="2019" name="Science">
        <title>Mutation of a bHLH transcription factor allowed almond domestication.</title>
        <authorList>
            <person name="Sanchez-Perez R."/>
            <person name="Pavan S."/>
            <person name="Mazzeo R."/>
            <person name="Moldovan C."/>
            <person name="Aiese Cigliano R."/>
            <person name="Del Cueto J."/>
            <person name="Ricciardi F."/>
            <person name="Lotti C."/>
            <person name="Ricciardi L."/>
            <person name="Dicenta F."/>
            <person name="Lopez-Marques R.L."/>
            <person name="Lindberg Moller B."/>
        </authorList>
    </citation>
    <scope>NUCLEOTIDE SEQUENCE</scope>
</reference>
<evidence type="ECO:0000259" key="4">
    <source>
        <dbReference type="PROSITE" id="PS50004"/>
    </source>
</evidence>
<feature type="domain" description="C2" evidence="4">
    <location>
        <begin position="285"/>
        <end position="400"/>
    </location>
</feature>
<dbReference type="SUPFAM" id="SSF49562">
    <property type="entry name" value="C2 domain (Calcium/lipid-binding domain, CaLB)"/>
    <property type="match status" value="5"/>
</dbReference>
<proteinExistence type="predicted"/>
<dbReference type="EMBL" id="AP019298">
    <property type="protein sequence ID" value="BBG97501.1"/>
    <property type="molecule type" value="Genomic_DNA"/>
</dbReference>
<dbReference type="GO" id="GO:0046872">
    <property type="term" value="F:metal ion binding"/>
    <property type="evidence" value="ECO:0007669"/>
    <property type="project" value="UniProtKB-KW"/>
</dbReference>
<keyword evidence="1" id="KW-0479">Metal-binding</keyword>
<feature type="region of interest" description="Disordered" evidence="3">
    <location>
        <begin position="778"/>
        <end position="825"/>
    </location>
</feature>
<dbReference type="PROSITE" id="PS50004">
    <property type="entry name" value="C2"/>
    <property type="match status" value="4"/>
</dbReference>
<dbReference type="AlphaFoldDB" id="A0A4Y1R075"/>
<keyword evidence="2" id="KW-0106">Calcium</keyword>
<sequence length="825" mass="91054">MYRYNSWKGYVGTTLISLVASFASNFYVKYLDRSHDNTLMSRDMLKNSFKYNKFQPNHRQTQIDIKGRNETEIDPYVVFTVKTQEKKSNVAKGQGNDAEWNESFLFTVSEDVSELRLKIMDKDTFTADDFVGEATIPLEPLFAEGSLPPTMYNVVNKNRDYHGEIKIGLTFTPEPERSNFRSRDYAADENYGQGNDAEWNESFLFTVSEDVSELRLKIMDKDTFTADDFVGEATIPLEPLFAEGSLPPTMYNVVNKNRDYHGEIKIGLTFTPEPERSNFRSRDYAADENYVSSNPNMPHGTLEVLLVSAKGLHNNDFLADMDPYVILTVRTQDKKSTIVSGQGSEPEWNESFSFNVSDEVDELRLKIMDKDSFSADDFVGEATVPLEAVFIEGNLPPTPYNVVNQEKEYHGEIKVGLTFTPEGGSHGSGDYGDGSESYGGRKGSSHKGEESYGGGGGGGGAYGGGGGGSGYAMVVVAVTAMVMMAAAAMVVDVAGAMVVVVDGKNHRKPRKAMADGTNLLTEDDLFSMNCVKNKIVHAGQGSAPEWNETFVFTVCDDVSELHLKIMDKDNFSADDFVGEATISLEPVFTEGGIPPTAYNVVNQDKEYRGEIKVGLRFTPEPEANDFFFISRFSSENCNLLTVLSLFCGFQFSSDPNMPLGTLEVLLVDAKGLDNNDFLADMDPYVLLTLRTQEKKSNVVSGQGSAPEWNETFVFTVSDDVSELHLKIMEKDNFSADDFVGEATISLEPIFTEGSIPPTAYNVVNQDKEYRGEIKVGLRFTPEPEQNDGASGEYGRNDGPSGEYGGSEEGYGGWKQSSYAEDSVQC</sequence>
<evidence type="ECO:0000256" key="2">
    <source>
        <dbReference type="ARBA" id="ARBA00022837"/>
    </source>
</evidence>
<dbReference type="InterPro" id="IPR000008">
    <property type="entry name" value="C2_dom"/>
</dbReference>
<dbReference type="SMART" id="SM00239">
    <property type="entry name" value="C2"/>
    <property type="match status" value="5"/>
</dbReference>
<protein>
    <submittedName>
        <fullName evidence="5">Calcium-dependent lipid-binding family protein</fullName>
    </submittedName>
</protein>
<gene>
    <name evidence="5" type="ORF">Prudu_006649</name>
</gene>
<feature type="domain" description="C2" evidence="4">
    <location>
        <begin position="645"/>
        <end position="759"/>
    </location>
</feature>
<accession>A0A4Y1R075</accession>
<name>A0A4Y1R075_PRUDU</name>
<feature type="region of interest" description="Disordered" evidence="3">
    <location>
        <begin position="420"/>
        <end position="455"/>
    </location>
</feature>